<sequence>MSLLLLLTCYSTISNSFLAAAARKAQCRPHVAAYNGISASYALAAQPLSLSSPRHRRPHNPVYISLQVLCCVAGCEERARETDTLGIVATCLSAVSPPSFDNVRAKWAEISKATWRNTGETEPGLIRTDEPKKQHGNSGFATSCAQGAVAAMSVITTRSNQLWWGLAWRTY</sequence>
<protein>
    <submittedName>
        <fullName evidence="3">Uncharacterized protein</fullName>
    </submittedName>
</protein>
<accession>A0A4Z1I4C9</accession>
<keyword evidence="2" id="KW-0732">Signal</keyword>
<gene>
    <name evidence="3" type="ORF">BCON_0077g00230</name>
</gene>
<reference evidence="3 4" key="1">
    <citation type="submission" date="2017-12" db="EMBL/GenBank/DDBJ databases">
        <title>Comparative genomics of Botrytis spp.</title>
        <authorList>
            <person name="Valero-Jimenez C.A."/>
            <person name="Tapia P."/>
            <person name="Veloso J."/>
            <person name="Silva-Moreno E."/>
            <person name="Staats M."/>
            <person name="Valdes J.H."/>
            <person name="Van Kan J.A.L."/>
        </authorList>
    </citation>
    <scope>NUCLEOTIDE SEQUENCE [LARGE SCALE GENOMIC DNA]</scope>
    <source>
        <strain evidence="3 4">MUCL11595</strain>
    </source>
</reference>
<evidence type="ECO:0000313" key="3">
    <source>
        <dbReference type="EMBL" id="TGO56469.1"/>
    </source>
</evidence>
<dbReference type="EMBL" id="PQXN01000077">
    <property type="protein sequence ID" value="TGO56469.1"/>
    <property type="molecule type" value="Genomic_DNA"/>
</dbReference>
<feature type="region of interest" description="Disordered" evidence="1">
    <location>
        <begin position="118"/>
        <end position="139"/>
    </location>
</feature>
<comment type="caution">
    <text evidence="3">The sequence shown here is derived from an EMBL/GenBank/DDBJ whole genome shotgun (WGS) entry which is preliminary data.</text>
</comment>
<organism evidence="3 4">
    <name type="scientific">Botryotinia convoluta</name>
    <dbReference type="NCBI Taxonomy" id="54673"/>
    <lineage>
        <taxon>Eukaryota</taxon>
        <taxon>Fungi</taxon>
        <taxon>Dikarya</taxon>
        <taxon>Ascomycota</taxon>
        <taxon>Pezizomycotina</taxon>
        <taxon>Leotiomycetes</taxon>
        <taxon>Helotiales</taxon>
        <taxon>Sclerotiniaceae</taxon>
        <taxon>Botryotinia</taxon>
    </lineage>
</organism>
<feature type="signal peptide" evidence="2">
    <location>
        <begin position="1"/>
        <end position="27"/>
    </location>
</feature>
<name>A0A4Z1I4C9_9HELO</name>
<feature type="chain" id="PRO_5021387280" evidence="2">
    <location>
        <begin position="28"/>
        <end position="171"/>
    </location>
</feature>
<proteinExistence type="predicted"/>
<evidence type="ECO:0000256" key="1">
    <source>
        <dbReference type="SAM" id="MobiDB-lite"/>
    </source>
</evidence>
<keyword evidence="4" id="KW-1185">Reference proteome</keyword>
<evidence type="ECO:0000313" key="4">
    <source>
        <dbReference type="Proteomes" id="UP000297527"/>
    </source>
</evidence>
<evidence type="ECO:0000256" key="2">
    <source>
        <dbReference type="SAM" id="SignalP"/>
    </source>
</evidence>
<dbReference type="Proteomes" id="UP000297527">
    <property type="component" value="Unassembled WGS sequence"/>
</dbReference>
<dbReference type="AlphaFoldDB" id="A0A4Z1I4C9"/>